<accession>A0A8S5V9C0</accession>
<evidence type="ECO:0000313" key="1">
    <source>
        <dbReference type="EMBL" id="DAG03286.1"/>
    </source>
</evidence>
<sequence>MQDIVSNENKFHLPNRKNLKFLLKFFYHFV</sequence>
<protein>
    <submittedName>
        <fullName evidence="1">Uncharacterized protein</fullName>
    </submittedName>
</protein>
<proteinExistence type="predicted"/>
<reference evidence="1" key="1">
    <citation type="journal article" date="2021" name="Proc. Natl. Acad. Sci. U.S.A.">
        <title>A Catalog of Tens of Thousands of Viruses from Human Metagenomes Reveals Hidden Associations with Chronic Diseases.</title>
        <authorList>
            <person name="Tisza M.J."/>
            <person name="Buck C.B."/>
        </authorList>
    </citation>
    <scope>NUCLEOTIDE SEQUENCE</scope>
    <source>
        <strain evidence="1">Ct2D011</strain>
    </source>
</reference>
<organism evidence="1">
    <name type="scientific">Siphoviridae sp. ct2D011</name>
    <dbReference type="NCBI Taxonomy" id="2825314"/>
    <lineage>
        <taxon>Viruses</taxon>
        <taxon>Duplodnaviria</taxon>
        <taxon>Heunggongvirae</taxon>
        <taxon>Uroviricota</taxon>
        <taxon>Caudoviricetes</taxon>
    </lineage>
</organism>
<name>A0A8S5V9C0_9CAUD</name>
<dbReference type="EMBL" id="BK016226">
    <property type="protein sequence ID" value="DAG03286.1"/>
    <property type="molecule type" value="Genomic_DNA"/>
</dbReference>